<organism evidence="7 8">
    <name type="scientific">Phoenix dactylifera</name>
    <name type="common">Date palm</name>
    <dbReference type="NCBI Taxonomy" id="42345"/>
    <lineage>
        <taxon>Eukaryota</taxon>
        <taxon>Viridiplantae</taxon>
        <taxon>Streptophyta</taxon>
        <taxon>Embryophyta</taxon>
        <taxon>Tracheophyta</taxon>
        <taxon>Spermatophyta</taxon>
        <taxon>Magnoliopsida</taxon>
        <taxon>Liliopsida</taxon>
        <taxon>Arecaceae</taxon>
        <taxon>Coryphoideae</taxon>
        <taxon>Phoeniceae</taxon>
        <taxon>Phoenix</taxon>
    </lineage>
</organism>
<feature type="zinc finger region" description="FLZ-type" evidence="5">
    <location>
        <begin position="63"/>
        <end position="107"/>
    </location>
</feature>
<reference evidence="8" key="2">
    <citation type="submission" date="2025-08" db="UniProtKB">
        <authorList>
            <consortium name="RefSeq"/>
        </authorList>
    </citation>
    <scope>IDENTIFICATION</scope>
    <source>
        <tissue evidence="8">Young leaves</tissue>
    </source>
</reference>
<evidence type="ECO:0000256" key="5">
    <source>
        <dbReference type="PROSITE-ProRule" id="PRU01131"/>
    </source>
</evidence>
<dbReference type="PANTHER" id="PTHR33059:SF4">
    <property type="entry name" value="FCS-LIKE ZINC FINGER 5"/>
    <property type="match status" value="1"/>
</dbReference>
<dbReference type="GO" id="GO:0046872">
    <property type="term" value="F:metal ion binding"/>
    <property type="evidence" value="ECO:0007669"/>
    <property type="project" value="UniProtKB-KW"/>
</dbReference>
<comment type="subcellular location">
    <subcellularLocation>
        <location evidence="1">Cytoplasm</location>
    </subcellularLocation>
</comment>
<feature type="domain" description="FLZ-type" evidence="6">
    <location>
        <begin position="63"/>
        <end position="107"/>
    </location>
</feature>
<dbReference type="Pfam" id="PF04570">
    <property type="entry name" value="zf-FLZ"/>
    <property type="match status" value="1"/>
</dbReference>
<accession>A0A8B7CQ32</accession>
<dbReference type="GO" id="GO:0005737">
    <property type="term" value="C:cytoplasm"/>
    <property type="evidence" value="ECO:0007669"/>
    <property type="project" value="UniProtKB-SubCell"/>
</dbReference>
<evidence type="ECO:0000259" key="6">
    <source>
        <dbReference type="PROSITE" id="PS51795"/>
    </source>
</evidence>
<keyword evidence="7" id="KW-1185">Reference proteome</keyword>
<dbReference type="PANTHER" id="PTHR33059">
    <property type="entry name" value="FCS-LIKE ZINC FINGER 5"/>
    <property type="match status" value="1"/>
</dbReference>
<sequence length="108" mass="11995">MLMGKRPRSPMRRTTIAAVFSAADLEAASEASDEGGHQRLRRTAPMSAQRRSFSDFELAGTASFLSSCGLCKRHLGPGVDTYIYRGEIAFCSLQCRQHQINLDDQKEK</sequence>
<keyword evidence="4" id="KW-0479">Metal-binding</keyword>
<dbReference type="KEGG" id="pda:103717217"/>
<dbReference type="RefSeq" id="XP_008803746.2">
    <property type="nucleotide sequence ID" value="XM_008805524.4"/>
</dbReference>
<dbReference type="AlphaFoldDB" id="A0A8B7CQ32"/>
<dbReference type="InterPro" id="IPR007650">
    <property type="entry name" value="Zf-FLZ_dom"/>
</dbReference>
<gene>
    <name evidence="8" type="primary">LOC103717217</name>
</gene>
<dbReference type="Proteomes" id="UP000228380">
    <property type="component" value="Chromosome 8"/>
</dbReference>
<proteinExistence type="inferred from homology"/>
<evidence type="ECO:0000313" key="7">
    <source>
        <dbReference type="Proteomes" id="UP000228380"/>
    </source>
</evidence>
<evidence type="ECO:0000256" key="1">
    <source>
        <dbReference type="ARBA" id="ARBA00004496"/>
    </source>
</evidence>
<name>A0A8B7CQ32_PHODC</name>
<dbReference type="OrthoDB" id="1925036at2759"/>
<keyword evidence="3" id="KW-0963">Cytoplasm</keyword>
<evidence type="ECO:0000256" key="4">
    <source>
        <dbReference type="ARBA" id="ARBA00022723"/>
    </source>
</evidence>
<comment type="similarity">
    <text evidence="2">Belongs to the FLZ family.</text>
</comment>
<evidence type="ECO:0000256" key="3">
    <source>
        <dbReference type="ARBA" id="ARBA00022490"/>
    </source>
</evidence>
<protein>
    <submittedName>
        <fullName evidence="8">FCS-Like Zinc finger 5-like</fullName>
    </submittedName>
</protein>
<dbReference type="GeneID" id="103717217"/>
<reference evidence="7" key="1">
    <citation type="journal article" date="2019" name="Nat. Commun.">
        <title>Genome-wide association mapping of date palm fruit traits.</title>
        <authorList>
            <person name="Hazzouri K.M."/>
            <person name="Gros-Balthazard M."/>
            <person name="Flowers J.M."/>
            <person name="Copetti D."/>
            <person name="Lemansour A."/>
            <person name="Lebrun M."/>
            <person name="Masmoudi K."/>
            <person name="Ferrand S."/>
            <person name="Dhar M.I."/>
            <person name="Fresquez Z.A."/>
            <person name="Rosas U."/>
            <person name="Zhang J."/>
            <person name="Talag J."/>
            <person name="Lee S."/>
            <person name="Kudrna D."/>
            <person name="Powell R.F."/>
            <person name="Leitch I.J."/>
            <person name="Krueger R.R."/>
            <person name="Wing R.A."/>
            <person name="Amiri K.M.A."/>
            <person name="Purugganan M.D."/>
        </authorList>
    </citation>
    <scope>NUCLEOTIDE SEQUENCE [LARGE SCALE GENOMIC DNA]</scope>
    <source>
        <strain evidence="7">cv. Khalas</strain>
    </source>
</reference>
<dbReference type="PROSITE" id="PS51795">
    <property type="entry name" value="ZF_FLZ"/>
    <property type="match status" value="1"/>
</dbReference>
<evidence type="ECO:0000256" key="2">
    <source>
        <dbReference type="ARBA" id="ARBA00009374"/>
    </source>
</evidence>
<evidence type="ECO:0000313" key="8">
    <source>
        <dbReference type="RefSeq" id="XP_008803746.2"/>
    </source>
</evidence>